<proteinExistence type="predicted"/>
<name>A0A1K2IX96_9FLAO</name>
<organism evidence="2 3">
    <name type="scientific">Chryseobacterium limigenitum</name>
    <dbReference type="NCBI Taxonomy" id="1612149"/>
    <lineage>
        <taxon>Bacteria</taxon>
        <taxon>Pseudomonadati</taxon>
        <taxon>Bacteroidota</taxon>
        <taxon>Flavobacteriia</taxon>
        <taxon>Flavobacteriales</taxon>
        <taxon>Weeksellaceae</taxon>
        <taxon>Chryseobacterium group</taxon>
        <taxon>Chryseobacterium</taxon>
    </lineage>
</organism>
<dbReference type="EMBL" id="FPKW01000029">
    <property type="protein sequence ID" value="SFZ96898.1"/>
    <property type="molecule type" value="Genomic_DNA"/>
</dbReference>
<dbReference type="STRING" id="1612149.SAMN05216324_12920"/>
<gene>
    <name evidence="2" type="ORF">SAMN05216324_12920</name>
</gene>
<dbReference type="InterPro" id="IPR011089">
    <property type="entry name" value="GmrSD_C"/>
</dbReference>
<evidence type="ECO:0000259" key="1">
    <source>
        <dbReference type="Pfam" id="PF07510"/>
    </source>
</evidence>
<evidence type="ECO:0000313" key="2">
    <source>
        <dbReference type="EMBL" id="SFZ96898.1"/>
    </source>
</evidence>
<protein>
    <recommendedName>
        <fullName evidence="1">GmrSD restriction endonucleases C-terminal domain-containing protein</fullName>
    </recommendedName>
</protein>
<accession>A0A1K2IX96</accession>
<sequence length="100" mass="11824">MTISNFTFRRSVEHYHPQRPLEGLDVLEQRDVDKFGNLCLISNSTNSRLWNLPPEGKKIYFLTTNSYESLKQKIMLRQQKWTLTEIDIHGKKMKDKVLGK</sequence>
<keyword evidence="3" id="KW-1185">Reference proteome</keyword>
<dbReference type="Proteomes" id="UP000182034">
    <property type="component" value="Unassembled WGS sequence"/>
</dbReference>
<dbReference type="Pfam" id="PF07510">
    <property type="entry name" value="GmrSD_C"/>
    <property type="match status" value="1"/>
</dbReference>
<evidence type="ECO:0000313" key="3">
    <source>
        <dbReference type="Proteomes" id="UP000182034"/>
    </source>
</evidence>
<reference evidence="3" key="1">
    <citation type="submission" date="2016-10" db="EMBL/GenBank/DDBJ databases">
        <authorList>
            <person name="Varghese N."/>
            <person name="Submissions S."/>
        </authorList>
    </citation>
    <scope>NUCLEOTIDE SEQUENCE [LARGE SCALE GENOMIC DNA]</scope>
    <source>
        <strain evidence="3">SUR2</strain>
    </source>
</reference>
<dbReference type="AlphaFoldDB" id="A0A1K2IX96"/>
<feature type="domain" description="GmrSD restriction endonucleases C-terminal" evidence="1">
    <location>
        <begin position="8"/>
        <end position="93"/>
    </location>
</feature>